<evidence type="ECO:0000313" key="3">
    <source>
        <dbReference type="Proteomes" id="UP000004810"/>
    </source>
</evidence>
<dbReference type="AlphaFoldDB" id="J9EAB1"/>
<feature type="signal peptide" evidence="1">
    <location>
        <begin position="1"/>
        <end position="19"/>
    </location>
</feature>
<name>J9EAB1_WUCBA</name>
<feature type="chain" id="PRO_5003822005" evidence="1">
    <location>
        <begin position="20"/>
        <end position="128"/>
    </location>
</feature>
<sequence>MQWMKIYTNWYLLSKLLKSFLIINVQNLHNIVPPTKRGNPFKNDNERQQTIAEDKLFLSDSEIRCFAWTEMSLAIFEAFLHEESEQIEKFLPIIYENAAILISGSSNLRVREFAGQFLRLLSKFHRFL</sequence>
<protein>
    <submittedName>
        <fullName evidence="2">Uncharacterized protein</fullName>
    </submittedName>
</protein>
<gene>
    <name evidence="2" type="ORF">WUBG_15150</name>
</gene>
<proteinExistence type="predicted"/>
<accession>J9EAB1</accession>
<reference evidence="3" key="1">
    <citation type="submission" date="2012-08" db="EMBL/GenBank/DDBJ databases">
        <title>The Genome Sequence of Wuchereria bancrofti.</title>
        <authorList>
            <person name="Nutman T.B."/>
            <person name="Fink D.L."/>
            <person name="Russ C."/>
            <person name="Young S."/>
            <person name="Zeng Q."/>
            <person name="Koehrsen M."/>
            <person name="Alvarado L."/>
            <person name="Berlin A."/>
            <person name="Chapman S.B."/>
            <person name="Chen Z."/>
            <person name="Freedman E."/>
            <person name="Gellesch M."/>
            <person name="Goldberg J."/>
            <person name="Griggs A."/>
            <person name="Gujja S."/>
            <person name="Heilman E.R."/>
            <person name="Heiman D."/>
            <person name="Hepburn T."/>
            <person name="Howarth C."/>
            <person name="Jen D."/>
            <person name="Larson L."/>
            <person name="Lewis B."/>
            <person name="Mehta T."/>
            <person name="Park D."/>
            <person name="Pearson M."/>
            <person name="Roberts A."/>
            <person name="Saif S."/>
            <person name="Shea T."/>
            <person name="Shenoy N."/>
            <person name="Sisk P."/>
            <person name="Stolte C."/>
            <person name="Sykes S."/>
            <person name="Walk T."/>
            <person name="White J."/>
            <person name="Yandava C."/>
            <person name="Haas B."/>
            <person name="Henn M.R."/>
            <person name="Nusbaum C."/>
            <person name="Birren B."/>
        </authorList>
    </citation>
    <scope>NUCLEOTIDE SEQUENCE [LARGE SCALE GENOMIC DNA]</scope>
    <source>
        <strain evidence="3">NA</strain>
    </source>
</reference>
<comment type="caution">
    <text evidence="2">The sequence shown here is derived from an EMBL/GenBank/DDBJ whole genome shotgun (WGS) entry which is preliminary data.</text>
</comment>
<dbReference type="Proteomes" id="UP000004810">
    <property type="component" value="Unassembled WGS sequence"/>
</dbReference>
<dbReference type="EMBL" id="ADBV01013139">
    <property type="protein sequence ID" value="EJW73942.1"/>
    <property type="molecule type" value="Genomic_DNA"/>
</dbReference>
<evidence type="ECO:0000256" key="1">
    <source>
        <dbReference type="SAM" id="SignalP"/>
    </source>
</evidence>
<evidence type="ECO:0000313" key="2">
    <source>
        <dbReference type="EMBL" id="EJW73942.1"/>
    </source>
</evidence>
<keyword evidence="1" id="KW-0732">Signal</keyword>
<organism evidence="2 3">
    <name type="scientific">Wuchereria bancrofti</name>
    <dbReference type="NCBI Taxonomy" id="6293"/>
    <lineage>
        <taxon>Eukaryota</taxon>
        <taxon>Metazoa</taxon>
        <taxon>Ecdysozoa</taxon>
        <taxon>Nematoda</taxon>
        <taxon>Chromadorea</taxon>
        <taxon>Rhabditida</taxon>
        <taxon>Spirurina</taxon>
        <taxon>Spiruromorpha</taxon>
        <taxon>Filarioidea</taxon>
        <taxon>Onchocercidae</taxon>
        <taxon>Wuchereria</taxon>
    </lineage>
</organism>